<dbReference type="SUPFAM" id="SSF52200">
    <property type="entry name" value="Toll/Interleukin receptor TIR domain"/>
    <property type="match status" value="1"/>
</dbReference>
<accession>A0A059B9P3</accession>
<gene>
    <name evidence="3" type="ORF">EUGRSUZ_G00432</name>
</gene>
<name>A0A059B9P3_EUCGR</name>
<dbReference type="GO" id="GO:0005634">
    <property type="term" value="C:nucleus"/>
    <property type="evidence" value="ECO:0000318"/>
    <property type="project" value="GO_Central"/>
</dbReference>
<organism evidence="3">
    <name type="scientific">Eucalyptus grandis</name>
    <name type="common">Flooded gum</name>
    <dbReference type="NCBI Taxonomy" id="71139"/>
    <lineage>
        <taxon>Eukaryota</taxon>
        <taxon>Viridiplantae</taxon>
        <taxon>Streptophyta</taxon>
        <taxon>Embryophyta</taxon>
        <taxon>Tracheophyta</taxon>
        <taxon>Spermatophyta</taxon>
        <taxon>Magnoliopsida</taxon>
        <taxon>eudicotyledons</taxon>
        <taxon>Gunneridae</taxon>
        <taxon>Pentapetalae</taxon>
        <taxon>rosids</taxon>
        <taxon>malvids</taxon>
        <taxon>Myrtales</taxon>
        <taxon>Myrtaceae</taxon>
        <taxon>Myrtoideae</taxon>
        <taxon>Eucalypteae</taxon>
        <taxon>Eucalyptus</taxon>
    </lineage>
</organism>
<dbReference type="Pfam" id="PF01582">
    <property type="entry name" value="TIR"/>
    <property type="match status" value="1"/>
</dbReference>
<feature type="non-terminal residue" evidence="3">
    <location>
        <position position="1"/>
    </location>
</feature>
<reference evidence="3" key="1">
    <citation type="submission" date="2013-07" db="EMBL/GenBank/DDBJ databases">
        <title>The genome of Eucalyptus grandis.</title>
        <authorList>
            <person name="Schmutz J."/>
            <person name="Hayes R."/>
            <person name="Myburg A."/>
            <person name="Tuskan G."/>
            <person name="Grattapaglia D."/>
            <person name="Rokhsar D.S."/>
        </authorList>
    </citation>
    <scope>NUCLEOTIDE SEQUENCE</scope>
    <source>
        <tissue evidence="3">Leaf extractions</tissue>
    </source>
</reference>
<dbReference type="AlphaFoldDB" id="A0A059B9P3"/>
<dbReference type="EMBL" id="KK198759">
    <property type="protein sequence ID" value="KCW62838.1"/>
    <property type="molecule type" value="Genomic_DNA"/>
</dbReference>
<dbReference type="InParanoid" id="A0A059B9P3"/>
<dbReference type="Gene3D" id="3.40.50.10140">
    <property type="entry name" value="Toll/interleukin-1 receptor homology (TIR) domain"/>
    <property type="match status" value="1"/>
</dbReference>
<evidence type="ECO:0000313" key="3">
    <source>
        <dbReference type="EMBL" id="KCW62838.1"/>
    </source>
</evidence>
<dbReference type="PANTHER" id="PTHR32009">
    <property type="entry name" value="TMV RESISTANCE PROTEIN N-LIKE"/>
    <property type="match status" value="1"/>
</dbReference>
<sequence>QRPPRNFDVIIIYKRDDTRDFVSHLKAALERRGIRTFVDYTLDEGQEILLAIEEVIKQSNIAIVVVSQNFHTSPWCLNELAKILRSQKKRDAKELREQCSPFVENIGQGEEGFKQEKPCLVRRWKKALRALGMINGFTVSARY</sequence>
<evidence type="ECO:0000259" key="2">
    <source>
        <dbReference type="PROSITE" id="PS50104"/>
    </source>
</evidence>
<dbReference type="InterPro" id="IPR000157">
    <property type="entry name" value="TIR_dom"/>
</dbReference>
<dbReference type="SMART" id="SM00255">
    <property type="entry name" value="TIR"/>
    <property type="match status" value="1"/>
</dbReference>
<dbReference type="PROSITE" id="PS50104">
    <property type="entry name" value="TIR"/>
    <property type="match status" value="1"/>
</dbReference>
<dbReference type="PANTHER" id="PTHR32009:SF160">
    <property type="entry name" value="DISEASE RESISTANCE PROTEIN (TIR-NBS-LRR CLASS)"/>
    <property type="match status" value="1"/>
</dbReference>
<dbReference type="Gramene" id="KCW62838">
    <property type="protein sequence ID" value="KCW62838"/>
    <property type="gene ID" value="EUGRSUZ_G00432"/>
</dbReference>
<protein>
    <recommendedName>
        <fullName evidence="2">TIR domain-containing protein</fullName>
    </recommendedName>
</protein>
<dbReference type="InterPro" id="IPR035897">
    <property type="entry name" value="Toll_tir_struct_dom_sf"/>
</dbReference>
<feature type="domain" description="TIR" evidence="2">
    <location>
        <begin position="5"/>
        <end position="143"/>
    </location>
</feature>
<evidence type="ECO:0000256" key="1">
    <source>
        <dbReference type="ARBA" id="ARBA00023027"/>
    </source>
</evidence>
<proteinExistence type="predicted"/>
<keyword evidence="1" id="KW-0520">NAD</keyword>
<dbReference type="GO" id="GO:0007165">
    <property type="term" value="P:signal transduction"/>
    <property type="evidence" value="ECO:0000318"/>
    <property type="project" value="GO_Central"/>
</dbReference>